<organism evidence="2 3">
    <name type="scientific">Streptomyces carpinensis</name>
    <dbReference type="NCBI Taxonomy" id="66369"/>
    <lineage>
        <taxon>Bacteria</taxon>
        <taxon>Bacillati</taxon>
        <taxon>Actinomycetota</taxon>
        <taxon>Actinomycetes</taxon>
        <taxon>Kitasatosporales</taxon>
        <taxon>Streptomycetaceae</taxon>
        <taxon>Streptomyces</taxon>
    </lineage>
</organism>
<gene>
    <name evidence="2" type="ORF">ABT317_44860</name>
</gene>
<keyword evidence="2" id="KW-0503">Monooxygenase</keyword>
<proteinExistence type="predicted"/>
<dbReference type="Gene3D" id="3.50.50.60">
    <property type="entry name" value="FAD/NAD(P)-binding domain"/>
    <property type="match status" value="1"/>
</dbReference>
<dbReference type="EMBL" id="JBEPCU010001563">
    <property type="protein sequence ID" value="MER6983899.1"/>
    <property type="molecule type" value="Genomic_DNA"/>
</dbReference>
<dbReference type="Pfam" id="PF01494">
    <property type="entry name" value="FAD_binding_3"/>
    <property type="match status" value="1"/>
</dbReference>
<accession>A0ABV1WI76</accession>
<dbReference type="Proteomes" id="UP001458415">
    <property type="component" value="Unassembled WGS sequence"/>
</dbReference>
<dbReference type="InterPro" id="IPR036188">
    <property type="entry name" value="FAD/NAD-bd_sf"/>
</dbReference>
<feature type="non-terminal residue" evidence="2">
    <location>
        <position position="22"/>
    </location>
</feature>
<comment type="caution">
    <text evidence="2">The sequence shown here is derived from an EMBL/GenBank/DDBJ whole genome shotgun (WGS) entry which is preliminary data.</text>
</comment>
<evidence type="ECO:0000313" key="2">
    <source>
        <dbReference type="EMBL" id="MER6983899.1"/>
    </source>
</evidence>
<evidence type="ECO:0000259" key="1">
    <source>
        <dbReference type="Pfam" id="PF01494"/>
    </source>
</evidence>
<keyword evidence="2" id="KW-0560">Oxidoreductase</keyword>
<dbReference type="GO" id="GO:0004497">
    <property type="term" value="F:monooxygenase activity"/>
    <property type="evidence" value="ECO:0007669"/>
    <property type="project" value="UniProtKB-KW"/>
</dbReference>
<protein>
    <submittedName>
        <fullName evidence="2">FAD-dependent monooxygenase</fullName>
    </submittedName>
</protein>
<reference evidence="2 3" key="1">
    <citation type="submission" date="2024-06" db="EMBL/GenBank/DDBJ databases">
        <title>The Natural Products Discovery Center: Release of the First 8490 Sequenced Strains for Exploring Actinobacteria Biosynthetic Diversity.</title>
        <authorList>
            <person name="Kalkreuter E."/>
            <person name="Kautsar S.A."/>
            <person name="Yang D."/>
            <person name="Bader C.D."/>
            <person name="Teijaro C.N."/>
            <person name="Fluegel L."/>
            <person name="Davis C.M."/>
            <person name="Simpson J.R."/>
            <person name="Lauterbach L."/>
            <person name="Steele A.D."/>
            <person name="Gui C."/>
            <person name="Meng S."/>
            <person name="Li G."/>
            <person name="Viehrig K."/>
            <person name="Ye F."/>
            <person name="Su P."/>
            <person name="Kiefer A.F."/>
            <person name="Nichols A."/>
            <person name="Cepeda A.J."/>
            <person name="Yan W."/>
            <person name="Fan B."/>
            <person name="Jiang Y."/>
            <person name="Adhikari A."/>
            <person name="Zheng C.-J."/>
            <person name="Schuster L."/>
            <person name="Cowan T.M."/>
            <person name="Smanski M.J."/>
            <person name="Chevrette M.G."/>
            <person name="De Carvalho L.P.S."/>
            <person name="Shen B."/>
        </authorList>
    </citation>
    <scope>NUCLEOTIDE SEQUENCE [LARGE SCALE GENOMIC DNA]</scope>
    <source>
        <strain evidence="2 3">NPDC000634</strain>
    </source>
</reference>
<feature type="domain" description="FAD-binding" evidence="1">
    <location>
        <begin position="1"/>
        <end position="21"/>
    </location>
</feature>
<dbReference type="InterPro" id="IPR002938">
    <property type="entry name" value="FAD-bd"/>
</dbReference>
<sequence>MAQGLSVGVQDAVNLGWKLAAA</sequence>
<evidence type="ECO:0000313" key="3">
    <source>
        <dbReference type="Proteomes" id="UP001458415"/>
    </source>
</evidence>
<keyword evidence="3" id="KW-1185">Reference proteome</keyword>
<name>A0ABV1WI76_9ACTN</name>